<keyword evidence="2" id="KW-1185">Reference proteome</keyword>
<dbReference type="AlphaFoldDB" id="A0A225SUQ4"/>
<protein>
    <recommendedName>
        <fullName evidence="3">DUF2442 domain-containing protein</fullName>
    </recommendedName>
</protein>
<comment type="caution">
    <text evidence="1">The sequence shown here is derived from an EMBL/GenBank/DDBJ whole genome shotgun (WGS) entry which is preliminary data.</text>
</comment>
<dbReference type="Gene3D" id="3.30.2020.10">
    <property type="entry name" value="NE0471-like N-terminal domain"/>
    <property type="match status" value="1"/>
</dbReference>
<dbReference type="EMBL" id="NJGV01000007">
    <property type="protein sequence ID" value="OWY34909.1"/>
    <property type="molecule type" value="Genomic_DNA"/>
</dbReference>
<proteinExistence type="predicted"/>
<reference evidence="1 2" key="1">
    <citation type="journal article" date="2010" name="Int. J. Syst. Evol. Microbiol.">
        <title>Reclassification of Herbaspirillum putei as a later heterotypic synonym of Herbaspirillum huttiense, with the description of H. huttiense subsp. huttiense subsp. nov. and H. huttiense subsp. putei subsp. nov., comb. nov., and description of Herbaspirillum aquaticum sp. nov.</title>
        <authorList>
            <person name="Dobritsa A.P."/>
            <person name="Reddy M.C."/>
            <person name="Samadpour M."/>
        </authorList>
    </citation>
    <scope>NUCLEOTIDE SEQUENCE [LARGE SCALE GENOMIC DNA]</scope>
    <source>
        <strain evidence="1 2">IEH 4430</strain>
    </source>
</reference>
<organism evidence="1 2">
    <name type="scientific">Herbaspirillum aquaticum</name>
    <dbReference type="NCBI Taxonomy" id="568783"/>
    <lineage>
        <taxon>Bacteria</taxon>
        <taxon>Pseudomonadati</taxon>
        <taxon>Pseudomonadota</taxon>
        <taxon>Betaproteobacteria</taxon>
        <taxon>Burkholderiales</taxon>
        <taxon>Oxalobacteraceae</taxon>
        <taxon>Herbaspirillum</taxon>
    </lineage>
</organism>
<evidence type="ECO:0008006" key="3">
    <source>
        <dbReference type="Google" id="ProtNLM"/>
    </source>
</evidence>
<evidence type="ECO:0000313" key="2">
    <source>
        <dbReference type="Proteomes" id="UP000214747"/>
    </source>
</evidence>
<dbReference type="SUPFAM" id="SSF143880">
    <property type="entry name" value="NE0471 N-terminal domain-like"/>
    <property type="match status" value="1"/>
</dbReference>
<dbReference type="InterPro" id="IPR036782">
    <property type="entry name" value="NE0471-like_N"/>
</dbReference>
<gene>
    <name evidence="1" type="ORF">CEJ45_09095</name>
</gene>
<accession>A0A225SUQ4</accession>
<dbReference type="InterPro" id="IPR018841">
    <property type="entry name" value="DUF2442"/>
</dbReference>
<dbReference type="RefSeq" id="WP_088754830.1">
    <property type="nucleotide sequence ID" value="NZ_NJGV01000007.1"/>
</dbReference>
<evidence type="ECO:0000313" key="1">
    <source>
        <dbReference type="EMBL" id="OWY34909.1"/>
    </source>
</evidence>
<dbReference type="Proteomes" id="UP000214747">
    <property type="component" value="Unassembled WGS sequence"/>
</dbReference>
<name>A0A225SUQ4_9BURK</name>
<dbReference type="Pfam" id="PF10387">
    <property type="entry name" value="DUF2442"/>
    <property type="match status" value="1"/>
</dbReference>
<sequence>MEWDVVEVKLSGEYALQVRFRDGVEGPVRFLPSFFRGVFADLQDPEQFSQVRLVDGVVTWPGELDLAPDAMHDEIKRNGQWLLA</sequence>